<dbReference type="EMBL" id="BTSX01000002">
    <property type="protein sequence ID" value="GMS86271.1"/>
    <property type="molecule type" value="Genomic_DNA"/>
</dbReference>
<organism evidence="1 2">
    <name type="scientific">Pristionchus entomophagus</name>
    <dbReference type="NCBI Taxonomy" id="358040"/>
    <lineage>
        <taxon>Eukaryota</taxon>
        <taxon>Metazoa</taxon>
        <taxon>Ecdysozoa</taxon>
        <taxon>Nematoda</taxon>
        <taxon>Chromadorea</taxon>
        <taxon>Rhabditida</taxon>
        <taxon>Rhabditina</taxon>
        <taxon>Diplogasteromorpha</taxon>
        <taxon>Diplogasteroidea</taxon>
        <taxon>Neodiplogasteridae</taxon>
        <taxon>Pristionchus</taxon>
    </lineage>
</organism>
<protein>
    <submittedName>
        <fullName evidence="1">Uncharacterized protein</fullName>
    </submittedName>
</protein>
<evidence type="ECO:0000313" key="2">
    <source>
        <dbReference type="Proteomes" id="UP001432027"/>
    </source>
</evidence>
<feature type="non-terminal residue" evidence="1">
    <location>
        <position position="61"/>
    </location>
</feature>
<reference evidence="1" key="1">
    <citation type="submission" date="2023-10" db="EMBL/GenBank/DDBJ databases">
        <title>Genome assembly of Pristionchus species.</title>
        <authorList>
            <person name="Yoshida K."/>
            <person name="Sommer R.J."/>
        </authorList>
    </citation>
    <scope>NUCLEOTIDE SEQUENCE</scope>
    <source>
        <strain evidence="1">RS0144</strain>
    </source>
</reference>
<sequence>CGNESLSGLHIRGCNIASLTVIHKKDTRVLNRSDTEMDCPEPECQFRTRSVYSWLDHLRKA</sequence>
<evidence type="ECO:0000313" key="1">
    <source>
        <dbReference type="EMBL" id="GMS86271.1"/>
    </source>
</evidence>
<dbReference type="Proteomes" id="UP001432027">
    <property type="component" value="Unassembled WGS sequence"/>
</dbReference>
<gene>
    <name evidence="1" type="ORF">PENTCL1PPCAC_8446</name>
</gene>
<name>A0AAV5T3I4_9BILA</name>
<accession>A0AAV5T3I4</accession>
<proteinExistence type="predicted"/>
<dbReference type="AlphaFoldDB" id="A0AAV5T3I4"/>
<comment type="caution">
    <text evidence="1">The sequence shown here is derived from an EMBL/GenBank/DDBJ whole genome shotgun (WGS) entry which is preliminary data.</text>
</comment>
<keyword evidence="2" id="KW-1185">Reference proteome</keyword>
<feature type="non-terminal residue" evidence="1">
    <location>
        <position position="1"/>
    </location>
</feature>